<dbReference type="PANTHER" id="PTHR42770:SF13">
    <property type="entry name" value="L-METHIONINE_BRANCHED-CHAIN AMINO ACID EXPORTER YJEH"/>
    <property type="match status" value="1"/>
</dbReference>
<keyword evidence="8" id="KW-1185">Reference proteome</keyword>
<comment type="caution">
    <text evidence="7">The sequence shown here is derived from an EMBL/GenBank/DDBJ whole genome shotgun (WGS) entry which is preliminary data.</text>
</comment>
<keyword evidence="4 6" id="KW-1133">Transmembrane helix</keyword>
<dbReference type="InterPro" id="IPR002293">
    <property type="entry name" value="AA/rel_permease1"/>
</dbReference>
<feature type="transmembrane region" description="Helical" evidence="6">
    <location>
        <begin position="347"/>
        <end position="366"/>
    </location>
</feature>
<evidence type="ECO:0000256" key="5">
    <source>
        <dbReference type="ARBA" id="ARBA00023136"/>
    </source>
</evidence>
<dbReference type="PIRSF" id="PIRSF006060">
    <property type="entry name" value="AA_transporter"/>
    <property type="match status" value="1"/>
</dbReference>
<evidence type="ECO:0000256" key="3">
    <source>
        <dbReference type="ARBA" id="ARBA00022692"/>
    </source>
</evidence>
<evidence type="ECO:0000313" key="7">
    <source>
        <dbReference type="EMBL" id="MEI5996580.1"/>
    </source>
</evidence>
<keyword evidence="5 6" id="KW-0472">Membrane</keyword>
<dbReference type="PANTHER" id="PTHR42770">
    <property type="entry name" value="AMINO ACID TRANSPORTER-RELATED"/>
    <property type="match status" value="1"/>
</dbReference>
<keyword evidence="2" id="KW-1003">Cell membrane</keyword>
<comment type="subcellular location">
    <subcellularLocation>
        <location evidence="1">Cell membrane</location>
        <topology evidence="1">Multi-pass membrane protein</topology>
    </subcellularLocation>
</comment>
<reference evidence="7 8" key="1">
    <citation type="journal article" date="2022" name="Arch. Microbiol.">
        <title>Paraburkholderia bengalensis sp. nov. isolated from roots of Oryza sativa, IR64.</title>
        <authorList>
            <person name="Nag P."/>
            <person name="Mondal N."/>
            <person name="Sarkar J."/>
            <person name="Das S."/>
        </authorList>
    </citation>
    <scope>NUCLEOTIDE SEQUENCE [LARGE SCALE GENOMIC DNA]</scope>
    <source>
        <strain evidence="7 8">IR64_4_BI</strain>
    </source>
</reference>
<proteinExistence type="predicted"/>
<dbReference type="Gene3D" id="1.20.1740.10">
    <property type="entry name" value="Amino acid/polyamine transporter I"/>
    <property type="match status" value="1"/>
</dbReference>
<dbReference type="Pfam" id="PF13520">
    <property type="entry name" value="AA_permease_2"/>
    <property type="match status" value="1"/>
</dbReference>
<organism evidence="7 8">
    <name type="scientific">Paraburkholderia bengalensis</name>
    <dbReference type="NCBI Taxonomy" id="2747562"/>
    <lineage>
        <taxon>Bacteria</taxon>
        <taxon>Pseudomonadati</taxon>
        <taxon>Pseudomonadota</taxon>
        <taxon>Betaproteobacteria</taxon>
        <taxon>Burkholderiales</taxon>
        <taxon>Burkholderiaceae</taxon>
        <taxon>Paraburkholderia</taxon>
    </lineage>
</organism>
<protein>
    <submittedName>
        <fullName evidence="7">APC family permease</fullName>
    </submittedName>
</protein>
<feature type="transmembrane region" description="Helical" evidence="6">
    <location>
        <begin position="41"/>
        <end position="64"/>
    </location>
</feature>
<dbReference type="RefSeq" id="WP_336597000.1">
    <property type="nucleotide sequence ID" value="NZ_JACFYJ010000005.1"/>
</dbReference>
<dbReference type="Proteomes" id="UP001386437">
    <property type="component" value="Unassembled WGS sequence"/>
</dbReference>
<feature type="transmembrane region" description="Helical" evidence="6">
    <location>
        <begin position="319"/>
        <end position="341"/>
    </location>
</feature>
<gene>
    <name evidence="7" type="ORF">H3V53_04985</name>
</gene>
<evidence type="ECO:0000256" key="1">
    <source>
        <dbReference type="ARBA" id="ARBA00004651"/>
    </source>
</evidence>
<feature type="transmembrane region" description="Helical" evidence="6">
    <location>
        <begin position="378"/>
        <end position="406"/>
    </location>
</feature>
<dbReference type="InterPro" id="IPR050367">
    <property type="entry name" value="APC_superfamily"/>
</dbReference>
<feature type="transmembrane region" description="Helical" evidence="6">
    <location>
        <begin position="186"/>
        <end position="205"/>
    </location>
</feature>
<accession>A0ABU8ILY2</accession>
<feature type="transmembrane region" description="Helical" evidence="6">
    <location>
        <begin position="267"/>
        <end position="289"/>
    </location>
</feature>
<feature type="transmembrane region" description="Helical" evidence="6">
    <location>
        <begin position="123"/>
        <end position="140"/>
    </location>
</feature>
<evidence type="ECO:0000256" key="4">
    <source>
        <dbReference type="ARBA" id="ARBA00022989"/>
    </source>
</evidence>
<feature type="transmembrane region" description="Helical" evidence="6">
    <location>
        <begin position="85"/>
        <end position="103"/>
    </location>
</feature>
<sequence length="429" mass="46036">MTELRRRISPFGGTALAVGMVVGSGVFGLPGLAVQVSSPQIAAFGWLVCAVACSPLLCVFAILGTRYASAAGISRYAEAALGRRAEYAVTAVLCGTFPLTVPVQSMIGASYALVASGLDQRALLPLAAMILGIAVISNLCGVRTTAFVNTVSLGLIVTAVLALGAARPETVHAGILLWTHPDWSGMTLSQIWKVSALLFWAFLGWENVSFGLEEFEEPQRTIKRVYFFSFVVVVVLYFFLAAAVNGAGDDLRVNTTEGIARLVPSQWQTPFALVTLAVIQATANAWVFAASRLFYSAGRNHLLPEIFAALDKKGNPRNAVLLVAACFAIVLIATAALHLGVQHLVMLVDQNFLVLYLVCIFACWKIGTRLQRWLLTPLALLSCGFLLAGFSYTILYPLLLLAVGVMCQRSRARPGLINLAENTMPPNTR</sequence>
<name>A0ABU8ILY2_9BURK</name>
<evidence type="ECO:0000313" key="8">
    <source>
        <dbReference type="Proteomes" id="UP001386437"/>
    </source>
</evidence>
<feature type="transmembrane region" description="Helical" evidence="6">
    <location>
        <begin position="12"/>
        <end position="35"/>
    </location>
</feature>
<dbReference type="EMBL" id="JACFYJ010000005">
    <property type="protein sequence ID" value="MEI5996580.1"/>
    <property type="molecule type" value="Genomic_DNA"/>
</dbReference>
<feature type="transmembrane region" description="Helical" evidence="6">
    <location>
        <begin position="147"/>
        <end position="166"/>
    </location>
</feature>
<evidence type="ECO:0000256" key="2">
    <source>
        <dbReference type="ARBA" id="ARBA00022475"/>
    </source>
</evidence>
<evidence type="ECO:0000256" key="6">
    <source>
        <dbReference type="SAM" id="Phobius"/>
    </source>
</evidence>
<keyword evidence="3 6" id="KW-0812">Transmembrane</keyword>
<feature type="transmembrane region" description="Helical" evidence="6">
    <location>
        <begin position="225"/>
        <end position="247"/>
    </location>
</feature>